<reference evidence="2" key="1">
    <citation type="journal article" date="2019" name="Int. J. Syst. Evol. Microbiol.">
        <title>The Global Catalogue of Microorganisms (GCM) 10K type strain sequencing project: providing services to taxonomists for standard genome sequencing and annotation.</title>
        <authorList>
            <consortium name="The Broad Institute Genomics Platform"/>
            <consortium name="The Broad Institute Genome Sequencing Center for Infectious Disease"/>
            <person name="Wu L."/>
            <person name="Ma J."/>
        </authorList>
    </citation>
    <scope>NUCLEOTIDE SEQUENCE [LARGE SCALE GENOMIC DNA]</scope>
    <source>
        <strain evidence="2">CGMCC 4.1721</strain>
    </source>
</reference>
<protein>
    <submittedName>
        <fullName evidence="1">Uncharacterized protein</fullName>
    </submittedName>
</protein>
<name>A0ABW0BCZ4_9ACTN</name>
<dbReference type="Proteomes" id="UP001596208">
    <property type="component" value="Unassembled WGS sequence"/>
</dbReference>
<keyword evidence="2" id="KW-1185">Reference proteome</keyword>
<gene>
    <name evidence="1" type="ORF">ACFPRK_30420</name>
</gene>
<sequence>MSGSTTTIDARPVVVIEFGNEIPPRSFDPVLPPELYENRLRIDPLRYPQLAEQVPDLAAQARHWAAEISAAGSPRAVFAYCSAAELATLLVDELPGSGIALIVFDPAVPGPGTPQELLLDLALGMDDTLAPSEVPDITGLPASEALRLASSFLRSLVTRAAPDLDDEIAAELTEGQRAWLGFTLSAAAERSAQPKLGRVVLSTDSEWAEADACSVHRTELNVRDLFGTPAVTPLVAELLSAPAAEEALGEEEPCSRTS</sequence>
<evidence type="ECO:0000313" key="1">
    <source>
        <dbReference type="EMBL" id="MFC5174872.1"/>
    </source>
</evidence>
<comment type="caution">
    <text evidence="1">The sequence shown here is derived from an EMBL/GenBank/DDBJ whole genome shotgun (WGS) entry which is preliminary data.</text>
</comment>
<accession>A0ABW0BCZ4</accession>
<organism evidence="1 2">
    <name type="scientific">Streptomyces mutomycini</name>
    <dbReference type="NCBI Taxonomy" id="284036"/>
    <lineage>
        <taxon>Bacteria</taxon>
        <taxon>Bacillati</taxon>
        <taxon>Actinomycetota</taxon>
        <taxon>Actinomycetes</taxon>
        <taxon>Kitasatosporales</taxon>
        <taxon>Streptomycetaceae</taxon>
        <taxon>Streptomyces</taxon>
    </lineage>
</organism>
<dbReference type="EMBL" id="JBHSKI010000020">
    <property type="protein sequence ID" value="MFC5174872.1"/>
    <property type="molecule type" value="Genomic_DNA"/>
</dbReference>
<dbReference type="RefSeq" id="WP_065847257.1">
    <property type="nucleotide sequence ID" value="NZ_JBHSKI010000020.1"/>
</dbReference>
<evidence type="ECO:0000313" key="2">
    <source>
        <dbReference type="Proteomes" id="UP001596208"/>
    </source>
</evidence>
<proteinExistence type="predicted"/>